<dbReference type="EMBL" id="KZ819296">
    <property type="protein sequence ID" value="PWN97186.1"/>
    <property type="molecule type" value="Genomic_DNA"/>
</dbReference>
<dbReference type="AlphaFoldDB" id="A0A316Z7F0"/>
<proteinExistence type="predicted"/>
<dbReference type="GeneID" id="37273305"/>
<name>A0A316Z7F0_9BASI</name>
<accession>A0A316Z7F0</accession>
<sequence length="233" mass="25304">MARQQGGGEAAEGPADAPCCAGVRDNVAANRLLVVRARIAGAIDLRHDLVGDDDGDSKLVGQAHQAAQELGQMALPRAQLAAARKVGAVERRERVDDEQREARLGHHGGGLQQQLLLVVGIVRPRVRHVVQHLLAVEAEALRHCQQTHGTLREARRQQRELWAPVSRAAHESALRVDEETLALAAAHVYWQLCAHVSHAAPSCATSRPCPPGLTWHVTASVWHSWLLPVRNSP</sequence>
<dbReference type="RefSeq" id="XP_025597465.1">
    <property type="nucleotide sequence ID" value="XM_025745761.1"/>
</dbReference>
<evidence type="ECO:0000313" key="2">
    <source>
        <dbReference type="Proteomes" id="UP000245946"/>
    </source>
</evidence>
<evidence type="ECO:0000313" key="1">
    <source>
        <dbReference type="EMBL" id="PWN97186.1"/>
    </source>
</evidence>
<organism evidence="1 2">
    <name type="scientific">Tilletiopsis washingtonensis</name>
    <dbReference type="NCBI Taxonomy" id="58919"/>
    <lineage>
        <taxon>Eukaryota</taxon>
        <taxon>Fungi</taxon>
        <taxon>Dikarya</taxon>
        <taxon>Basidiomycota</taxon>
        <taxon>Ustilaginomycotina</taxon>
        <taxon>Exobasidiomycetes</taxon>
        <taxon>Entylomatales</taxon>
        <taxon>Entylomatales incertae sedis</taxon>
        <taxon>Tilletiopsis</taxon>
    </lineage>
</organism>
<keyword evidence="2" id="KW-1185">Reference proteome</keyword>
<dbReference type="Proteomes" id="UP000245946">
    <property type="component" value="Unassembled WGS sequence"/>
</dbReference>
<protein>
    <submittedName>
        <fullName evidence="1">Uncharacterized protein</fullName>
    </submittedName>
</protein>
<reference evidence="1 2" key="1">
    <citation type="journal article" date="2018" name="Mol. Biol. Evol.">
        <title>Broad Genomic Sampling Reveals a Smut Pathogenic Ancestry of the Fungal Clade Ustilaginomycotina.</title>
        <authorList>
            <person name="Kijpornyongpan T."/>
            <person name="Mondo S.J."/>
            <person name="Barry K."/>
            <person name="Sandor L."/>
            <person name="Lee J."/>
            <person name="Lipzen A."/>
            <person name="Pangilinan J."/>
            <person name="LaButti K."/>
            <person name="Hainaut M."/>
            <person name="Henrissat B."/>
            <person name="Grigoriev I.V."/>
            <person name="Spatafora J.W."/>
            <person name="Aime M.C."/>
        </authorList>
    </citation>
    <scope>NUCLEOTIDE SEQUENCE [LARGE SCALE GENOMIC DNA]</scope>
    <source>
        <strain evidence="1 2">MCA 4186</strain>
    </source>
</reference>
<gene>
    <name evidence="1" type="ORF">FA09DRAFT_64151</name>
</gene>